<evidence type="ECO:0000256" key="1">
    <source>
        <dbReference type="SAM" id="Phobius"/>
    </source>
</evidence>
<accession>A0A1F4TRG6</accession>
<gene>
    <name evidence="2" type="ORF">A2462_08395</name>
</gene>
<evidence type="ECO:0000313" key="2">
    <source>
        <dbReference type="EMBL" id="OGC35246.1"/>
    </source>
</evidence>
<protein>
    <recommendedName>
        <fullName evidence="4">Gliding motility protein SprA N-terminal domain-containing protein</fullName>
    </recommendedName>
</protein>
<evidence type="ECO:0000313" key="3">
    <source>
        <dbReference type="Proteomes" id="UP000177309"/>
    </source>
</evidence>
<sequence length="1406" mass="156165">MKDQRSKIKDQNKSKGKSSEIQTNLIIKGSRILIFGLGSWSLFCALILGLWISCPSLAYAQSTIYPKFDISGYKKWEYKRVDVDPSSNYFSGLTQLGGFYQTYSGGPWQERLKLKIIGELSKDLSVTYNINQQPETPDQFDVQVKYKDTELTFGDFSATFSGNEFASVSKTLNGVKLTSKNSWHDVLVVPSTKLKSQTQALTAQKGNNTKGPYSLGRGSIVEDSEKVELNNVPLKRNVDYTINYFEGKITFNKILTTLDEFKYSYEYTNMLDLFFPSLSKRDFFGFQSRFTIDPKEVGKPPLKKQLVVLSDQQQFPSSGSLEAGLTEAESSGRYLINNYPLVDFSEKITFLGAELQKNTHYIVRYETGEIKLLTNTLPTAADPLTVQYKYYKVSAETDAILGIGGRGPYQLKNNGLVSESERVEVNGQLNVRNLDYSIDYTTGQIVFGIPVSETSQIKVSYKYKALETPVETKSKFPTELTVGATYLRESAKKTSGTNIVTVIESITGQTIINKNYLAYLANRPLADSSEATTTLIVKVDGQTLTREVDYTVPTTYVDPSTGYAVVTPEATLAYINDRADTTNGYGTGTILFLNPSTVLATSSVTVTYTYQKNIVGKFSGVGNETTGPYYLRNVRNVVPGSETLQVWERGSSTITTYTRNSSFEPDAGSTGYSINYDADNPYITFNNGLSSTKNFQLIYQYVPPLGATNNADLAQSILGFDTSFKIGNLFKIDSAYARSETDQVFMAEATSESFTGNGTKTYLLHSSATLIENSEKVSVNNNTLNKDLDYFVSYTSPGKVVFYYITPTTADAIVVDYKYQSLSGIASGQTSKVDSAYSLGAETKVFGDTLTLSGVTKKIGQDFTPMGGTSIGLGSSYNAYDLKFQQKNFHSLTANYSYKENTNPLSTYRDRFLKSYDNSINLGIDPNKLVKIALYYRDYRTIDDLLPASTAHASDNQQQSYSLSLVPKTLQHQELSFTQQYSASRTFSQQDTLRDSRNFSESTIDYLTASGALKFTKRFSANYNYQQSNPKTISLKSSTTEATHEAVYSQKHVVDTTYAFSADLTFPQISSWVARVSVIDHKDYNLYTAFSTTNEIVSTRNESYNTTFVPFQQLSTSLDHNRSEQTSVVVGGANPKTERTTTKTAYSPFSWLSGGWTYSQSESIPQTGIVYKTSGKGNTYTAIYKPISLTYFSLVSTFSITDNRQVAPSGTTPEVTTDTNTFSQNYVLGFTPHSLLPFKVGLTLENYRNTNDHPSVASRIDTKTENQTVSLGLKTTPFTSFTYSTSYDHKITRVIRDLTVAPQNKLKSTFNNALSYQVNKMSTLNYSRQDENNGGEIQGGKVAALNINKTTQALSLSIIVPIDNVVITSFVFTTSLKTVDYRNLDKPNKADDFIASLLTFEGTINF</sequence>
<keyword evidence="1" id="KW-0472">Membrane</keyword>
<comment type="caution">
    <text evidence="2">The sequence shown here is derived from an EMBL/GenBank/DDBJ whole genome shotgun (WGS) entry which is preliminary data.</text>
</comment>
<organism evidence="2 3">
    <name type="scientific">candidate division WOR-1 bacterium RIFOXYC2_FULL_41_25</name>
    <dbReference type="NCBI Taxonomy" id="1802586"/>
    <lineage>
        <taxon>Bacteria</taxon>
        <taxon>Bacillati</taxon>
        <taxon>Saganbacteria</taxon>
    </lineage>
</organism>
<keyword evidence="1" id="KW-0812">Transmembrane</keyword>
<evidence type="ECO:0008006" key="4">
    <source>
        <dbReference type="Google" id="ProtNLM"/>
    </source>
</evidence>
<feature type="transmembrane region" description="Helical" evidence="1">
    <location>
        <begin position="32"/>
        <end position="52"/>
    </location>
</feature>
<reference evidence="2 3" key="1">
    <citation type="journal article" date="2016" name="Nat. Commun.">
        <title>Thousands of microbial genomes shed light on interconnected biogeochemical processes in an aquifer system.</title>
        <authorList>
            <person name="Anantharaman K."/>
            <person name="Brown C.T."/>
            <person name="Hug L.A."/>
            <person name="Sharon I."/>
            <person name="Castelle C.J."/>
            <person name="Probst A.J."/>
            <person name="Thomas B.C."/>
            <person name="Singh A."/>
            <person name="Wilkins M.J."/>
            <person name="Karaoz U."/>
            <person name="Brodie E.L."/>
            <person name="Williams K.H."/>
            <person name="Hubbard S.S."/>
            <person name="Banfield J.F."/>
        </authorList>
    </citation>
    <scope>NUCLEOTIDE SEQUENCE [LARGE SCALE GENOMIC DNA]</scope>
</reference>
<dbReference type="EMBL" id="MEUI01000005">
    <property type="protein sequence ID" value="OGC35246.1"/>
    <property type="molecule type" value="Genomic_DNA"/>
</dbReference>
<keyword evidence="1" id="KW-1133">Transmembrane helix</keyword>
<proteinExistence type="predicted"/>
<dbReference type="Proteomes" id="UP000177309">
    <property type="component" value="Unassembled WGS sequence"/>
</dbReference>
<name>A0A1F4TRG6_UNCSA</name>